<dbReference type="Pfam" id="PF00501">
    <property type="entry name" value="AMP-binding"/>
    <property type="match status" value="1"/>
</dbReference>
<dbReference type="InterPro" id="IPR001031">
    <property type="entry name" value="Thioesterase"/>
</dbReference>
<dbReference type="GO" id="GO:0031177">
    <property type="term" value="F:phosphopantetheine binding"/>
    <property type="evidence" value="ECO:0007669"/>
    <property type="project" value="InterPro"/>
</dbReference>
<evidence type="ECO:0000256" key="3">
    <source>
        <dbReference type="ARBA" id="ARBA00022450"/>
    </source>
</evidence>
<dbReference type="GO" id="GO:0016874">
    <property type="term" value="F:ligase activity"/>
    <property type="evidence" value="ECO:0007669"/>
    <property type="project" value="UniProtKB-KW"/>
</dbReference>
<keyword evidence="4" id="KW-0597">Phosphoprotein</keyword>
<dbReference type="InterPro" id="IPR001242">
    <property type="entry name" value="Condensation_dom"/>
</dbReference>
<evidence type="ECO:0000256" key="5">
    <source>
        <dbReference type="ARBA" id="ARBA00022598"/>
    </source>
</evidence>
<dbReference type="Gene3D" id="3.30.559.30">
    <property type="entry name" value="Nonribosomal peptide synthetase, condensation domain"/>
    <property type="match status" value="1"/>
</dbReference>
<dbReference type="InterPro" id="IPR057737">
    <property type="entry name" value="Condensation_MtbB-like"/>
</dbReference>
<dbReference type="EMBL" id="JAODIM010000043">
    <property type="protein sequence ID" value="MCU5779649.1"/>
    <property type="molecule type" value="Genomic_DNA"/>
</dbReference>
<dbReference type="InterPro" id="IPR006162">
    <property type="entry name" value="Ppantetheine_attach_site"/>
</dbReference>
<dbReference type="Gene3D" id="3.40.50.150">
    <property type="entry name" value="Vaccinia Virus protein VP39"/>
    <property type="match status" value="1"/>
</dbReference>
<dbReference type="InterPro" id="IPR013217">
    <property type="entry name" value="Methyltransf_12"/>
</dbReference>
<dbReference type="InterPro" id="IPR020845">
    <property type="entry name" value="AMP-binding_CS"/>
</dbReference>
<dbReference type="PROSITE" id="PS00455">
    <property type="entry name" value="AMP_BINDING"/>
    <property type="match status" value="1"/>
</dbReference>
<comment type="caution">
    <text evidence="8">The sequence shown here is derived from an EMBL/GenBank/DDBJ whole genome shotgun (WGS) entry which is preliminary data.</text>
</comment>
<dbReference type="InterPro" id="IPR045851">
    <property type="entry name" value="AMP-bd_C_sf"/>
</dbReference>
<keyword evidence="6" id="KW-0677">Repeat</keyword>
<dbReference type="FunFam" id="3.30.559.30:FF:000006">
    <property type="entry name" value="Yersiniabactin polyketide/non-ribosomal peptide synthetase"/>
    <property type="match status" value="1"/>
</dbReference>
<dbReference type="Pfam" id="PF00550">
    <property type="entry name" value="PP-binding"/>
    <property type="match status" value="1"/>
</dbReference>
<sequence length="1809" mass="199756">MNSENTQLNALLTEVMAQADSEQYHVLDMNMAQQGECDLRRQLRQRTVRYTAAVGSRLEQITRRKNQPDIDWQHLDISNALSRRRFSQPGFDLVLLSAAPAEPALWYELLKPGGWLIAGNDRQWQRWQPQTEASPPFPLTDIQHAYWIGRSQSLALGGVSCHVYFEWRISDFDIARFEAAWNRVIARHGMMRACVDDNGQQRILASVPHYAIACDDLRALPDQLRDRQLAATRERMSQQVLEASQWPLFELRASLESEQDCRVHLDLDLLTFDVQSFHIVLAELARFYHQPQLSLAEIRYSFRDYQLAEMQARHSSGWASDRDWWLARLDQLHPAPQLPLRCQPSEVAQPKFRRLQRRVEPERWQRLSQHASQAGVTPSAMLLAAFSELLTLWCEEPRFSLNLTHFNRRPHHADVAQLVGDFTSVLLLSVDCSTRQPFRQRAADLQQTLWERLAHSQFGGVDVLRELAKRQGMADSSAMPIVFTSLLGMDLDTLVEGADLLGEPAYLYTATPQVWLDHQVMVRKGSLEYNWIVIDNLFPDGMIDSMFAAYGELLDRLTDDSQLWQQPLALPLPDKQRAIRTAVNRTELMLPLTPLHAGFFARARQQPTATALIAEGQQWQYQQLAQLALRVAARLNQLECRNQPVVVSLPKGAGQIIAALGVMAAGAILVPVARDWPLARLHEVLDQAGAQALISDDDGVAQCSQTTAFTLQQLPPQGAEVQLPPLSQTAYIIYTSGSTGKPKGVAMQHAATANTLSDISARLQLTPDDRVFGLSSLSFDLAIFDLFATLAAGATLVLPQQQGMRDAAHWMQLLQQHQVSCWNSVPSLMAMLVEYARASGESLPALRAVMLSGDWIGRDLAASIAPLAPAARLIALGGATEAAIWSNWFEVESVDPHWYAVPYGWPLANQRYYVLDAQGRDRPAGVAGELFIGGVGLAAGYWRDTARTDAAFITHPLSGERLYRTGDLARYDPQGCIEFLGRRDAQVKVGGHRIELGEIEAALQATEQVQSAVADVVTTPSGAQQLAAWLVIKPLAQDAAQLIATGQQAAACLPASSRIASLSAFQAESESLAPLMMLQILQQLEFCQPPGWRIAARMSELRLDARFSRLLTRWHQILQQEGLLNEEGGQWFCADCAPAEQALAQRLDDGRHRLRQFLSWLNEGDLFADWLFASSTAIETVLKEPQLASSLLFPDGDSRASEALYQGNIIADYLGAIAASLLPQLVNGHPAPQVMEIGAGIGGLTASTLPAFAALTEQGEYHHTDVSPWFSHYATQRFGGYPALRTGRYDINQTAAEQHYAPATMDAILAANVLHNAHQPDATLSEIWLMLKPGGSLLMLEATEDKQLQWVTAAAVLEHAAEGGDSAGDSPLLSESQWRSALLRAGFELIDVWPYAATPLAFAGQQLFLARRPQQATTLQQVQQSLAQRLPAYMLPDHLISVAKLPLSANGKIDRQQLPKIAQLSGAQQQHYAAPQTDAEQRLAAIWCELLQVEQVGREQDFFSAGGDSLLATRLASRLSSEWGVRVPIRLIFTDAVLHKMATALEAVVAPTLALPLVELSATRPQQLICLHGSDGFATPYQRLAAALSDSVQCIGVQASGLLMDETPLSNLDSQAQRTLDALRQQGFSGPWHLAGWSMGAYLAMEMARRLQQQGEQVASLILIDPAPQQAMAACAASEYALWRSMAGESVASQLTTFAALCSEEKLARWREVLPPDLLIEDQALTRLIAVIRANVQAMVSAPCRPLTVAAEIITASERDLSWGDGSRVLEQWFSVTPQRSTIGNSNHLNIITQPQLFAALQQITQGKQ</sequence>
<comment type="cofactor">
    <cofactor evidence="1">
        <name>pantetheine 4'-phosphate</name>
        <dbReference type="ChEBI" id="CHEBI:47942"/>
    </cofactor>
</comment>
<dbReference type="SUPFAM" id="SSF47336">
    <property type="entry name" value="ACP-like"/>
    <property type="match status" value="1"/>
</dbReference>
<dbReference type="GO" id="GO:0005737">
    <property type="term" value="C:cytoplasm"/>
    <property type="evidence" value="ECO:0007669"/>
    <property type="project" value="TreeGrafter"/>
</dbReference>
<evidence type="ECO:0000256" key="2">
    <source>
        <dbReference type="ARBA" id="ARBA00004924"/>
    </source>
</evidence>
<dbReference type="SUPFAM" id="SSF53474">
    <property type="entry name" value="alpha/beta-Hydrolases"/>
    <property type="match status" value="1"/>
</dbReference>
<keyword evidence="3" id="KW-0596">Phosphopantetheine</keyword>
<evidence type="ECO:0000256" key="1">
    <source>
        <dbReference type="ARBA" id="ARBA00001957"/>
    </source>
</evidence>
<dbReference type="InterPro" id="IPR009081">
    <property type="entry name" value="PP-bd_ACP"/>
</dbReference>
<reference evidence="8" key="1">
    <citation type="submission" date="2022-09" db="EMBL/GenBank/DDBJ databases">
        <title>Winslowiella arboricola sp. nov., isolated from bleeding cankers on broadleaf hosts.</title>
        <authorList>
            <person name="Brady C."/>
            <person name="Kaur S."/>
            <person name="Crampton B."/>
            <person name="Maddock D."/>
            <person name="Arnold D."/>
            <person name="Denman S."/>
        </authorList>
    </citation>
    <scope>NUCLEOTIDE SEQUENCE</scope>
    <source>
        <strain evidence="8">BAC 15a-03b</strain>
    </source>
</reference>
<dbReference type="InterPro" id="IPR010071">
    <property type="entry name" value="AA_adenyl_dom"/>
</dbReference>
<dbReference type="FunFam" id="3.30.559.10:FF:000023">
    <property type="entry name" value="Non-ribosomal peptide synthetase"/>
    <property type="match status" value="1"/>
</dbReference>
<dbReference type="InterPro" id="IPR023213">
    <property type="entry name" value="CAT-like_dom_sf"/>
</dbReference>
<evidence type="ECO:0000256" key="6">
    <source>
        <dbReference type="ARBA" id="ARBA00022737"/>
    </source>
</evidence>
<dbReference type="InterPro" id="IPR042099">
    <property type="entry name" value="ANL_N_sf"/>
</dbReference>
<evidence type="ECO:0000256" key="4">
    <source>
        <dbReference type="ARBA" id="ARBA00022553"/>
    </source>
</evidence>
<dbReference type="CDD" id="cd02440">
    <property type="entry name" value="AdoMet_MTases"/>
    <property type="match status" value="1"/>
</dbReference>
<dbReference type="FunFam" id="1.10.1200.10:FF:000005">
    <property type="entry name" value="Nonribosomal peptide synthetase 1"/>
    <property type="match status" value="1"/>
</dbReference>
<dbReference type="Pfam" id="PF00975">
    <property type="entry name" value="Thioesterase"/>
    <property type="match status" value="1"/>
</dbReference>
<dbReference type="Gene3D" id="3.30.559.10">
    <property type="entry name" value="Chloramphenicol acetyltransferase-like domain"/>
    <property type="match status" value="1"/>
</dbReference>
<dbReference type="InterPro" id="IPR020806">
    <property type="entry name" value="PKS_PP-bd"/>
</dbReference>
<accession>A0A9J6PMW3</accession>
<dbReference type="InterPro" id="IPR036736">
    <property type="entry name" value="ACP-like_sf"/>
</dbReference>
<dbReference type="SUPFAM" id="SSF53335">
    <property type="entry name" value="S-adenosyl-L-methionine-dependent methyltransferases"/>
    <property type="match status" value="2"/>
</dbReference>
<dbReference type="SUPFAM" id="SSF56801">
    <property type="entry name" value="Acetyl-CoA synthetase-like"/>
    <property type="match status" value="1"/>
</dbReference>
<dbReference type="PANTHER" id="PTHR45527:SF10">
    <property type="entry name" value="PYOCHELIN SYNTHASE PCHF"/>
    <property type="match status" value="1"/>
</dbReference>
<comment type="pathway">
    <text evidence="2">Siderophore biosynthesis.</text>
</comment>
<dbReference type="InterPro" id="IPR029058">
    <property type="entry name" value="AB_hydrolase_fold"/>
</dbReference>
<dbReference type="SMART" id="SM00823">
    <property type="entry name" value="PKS_PP"/>
    <property type="match status" value="1"/>
</dbReference>
<dbReference type="InterPro" id="IPR029063">
    <property type="entry name" value="SAM-dependent_MTases_sf"/>
</dbReference>
<dbReference type="PANTHER" id="PTHR45527">
    <property type="entry name" value="NONRIBOSOMAL PEPTIDE SYNTHETASE"/>
    <property type="match status" value="1"/>
</dbReference>
<dbReference type="Gene3D" id="3.30.300.30">
    <property type="match status" value="1"/>
</dbReference>
<evidence type="ECO:0000259" key="7">
    <source>
        <dbReference type="PROSITE" id="PS50075"/>
    </source>
</evidence>
<name>A0A9J6PMW3_9GAMM</name>
<dbReference type="PROSITE" id="PS00012">
    <property type="entry name" value="PHOSPHOPANTETHEINE"/>
    <property type="match status" value="1"/>
</dbReference>
<dbReference type="PROSITE" id="PS50075">
    <property type="entry name" value="CARRIER"/>
    <property type="match status" value="1"/>
</dbReference>
<gene>
    <name evidence="8" type="ORF">N5923_19360</name>
</gene>
<dbReference type="Pfam" id="PF08242">
    <property type="entry name" value="Methyltransf_12"/>
    <property type="match status" value="1"/>
</dbReference>
<keyword evidence="5" id="KW-0436">Ligase</keyword>
<dbReference type="Proteomes" id="UP001064262">
    <property type="component" value="Unassembled WGS sequence"/>
</dbReference>
<organism evidence="8 9">
    <name type="scientific">Winslowiella arboricola</name>
    <dbReference type="NCBI Taxonomy" id="2978220"/>
    <lineage>
        <taxon>Bacteria</taxon>
        <taxon>Pseudomonadati</taxon>
        <taxon>Pseudomonadota</taxon>
        <taxon>Gammaproteobacteria</taxon>
        <taxon>Enterobacterales</taxon>
        <taxon>Erwiniaceae</taxon>
        <taxon>Winslowiella</taxon>
    </lineage>
</organism>
<dbReference type="Pfam" id="PF00668">
    <property type="entry name" value="Condensation"/>
    <property type="match status" value="1"/>
</dbReference>
<dbReference type="SUPFAM" id="SSF52777">
    <property type="entry name" value="CoA-dependent acyltransferases"/>
    <property type="match status" value="2"/>
</dbReference>
<dbReference type="RefSeq" id="WP_267144742.1">
    <property type="nucleotide sequence ID" value="NZ_JAODIL010000082.1"/>
</dbReference>
<keyword evidence="9" id="KW-1185">Reference proteome</keyword>
<evidence type="ECO:0000313" key="9">
    <source>
        <dbReference type="Proteomes" id="UP001064262"/>
    </source>
</evidence>
<dbReference type="GO" id="GO:0009403">
    <property type="term" value="P:toxin biosynthetic process"/>
    <property type="evidence" value="ECO:0007669"/>
    <property type="project" value="UniProtKB-ARBA"/>
</dbReference>
<dbReference type="GO" id="GO:0043041">
    <property type="term" value="P:amino acid activation for nonribosomal peptide biosynthetic process"/>
    <property type="evidence" value="ECO:0007669"/>
    <property type="project" value="TreeGrafter"/>
</dbReference>
<evidence type="ECO:0000313" key="8">
    <source>
        <dbReference type="EMBL" id="MCU5779649.1"/>
    </source>
</evidence>
<dbReference type="Gene3D" id="3.40.50.1820">
    <property type="entry name" value="alpha/beta hydrolase"/>
    <property type="match status" value="1"/>
</dbReference>
<feature type="domain" description="Carrier" evidence="7">
    <location>
        <begin position="1474"/>
        <end position="1549"/>
    </location>
</feature>
<dbReference type="CDD" id="cd19535">
    <property type="entry name" value="Cyc_NRPS"/>
    <property type="match status" value="1"/>
</dbReference>
<protein>
    <submittedName>
        <fullName evidence="8">Amino acid adenylation domain-containing protein</fullName>
    </submittedName>
</protein>
<dbReference type="Gene3D" id="3.40.50.12780">
    <property type="entry name" value="N-terminal domain of ligase-like"/>
    <property type="match status" value="1"/>
</dbReference>
<dbReference type="Gene3D" id="1.10.1200.10">
    <property type="entry name" value="ACP-like"/>
    <property type="match status" value="1"/>
</dbReference>
<proteinExistence type="predicted"/>
<dbReference type="InterPro" id="IPR000873">
    <property type="entry name" value="AMP-dep_synth/lig_dom"/>
</dbReference>
<dbReference type="NCBIfam" id="TIGR01733">
    <property type="entry name" value="AA-adenyl-dom"/>
    <property type="match status" value="1"/>
</dbReference>